<dbReference type="VEuPathDB" id="VectorBase:ASIC003245"/>
<dbReference type="AlphaFoldDB" id="A0A084VDY1"/>
<keyword evidence="3" id="KW-1185">Reference proteome</keyword>
<evidence type="ECO:0000313" key="1">
    <source>
        <dbReference type="EMBL" id="KFB36175.1"/>
    </source>
</evidence>
<reference evidence="2" key="2">
    <citation type="submission" date="2020-05" db="UniProtKB">
        <authorList>
            <consortium name="EnsemblMetazoa"/>
        </authorList>
    </citation>
    <scope>IDENTIFICATION</scope>
</reference>
<dbReference type="OrthoDB" id="10010764at2759"/>
<dbReference type="Proteomes" id="UP000030765">
    <property type="component" value="Unassembled WGS sequence"/>
</dbReference>
<sequence length="123" mass="13359">MMSMTHSDQHQHHQARRRTMRMTVARNLLLLLAGCLAALLVSPARVSASAIPAASFPSTNGLANSASVDVGGQRRATSCVAVHPILKRRGVDPIDMPIDPIPARDRMRIIGCRCVQLAVSYNY</sequence>
<organism evidence="2 3">
    <name type="scientific">Anopheles sinensis</name>
    <name type="common">Mosquito</name>
    <dbReference type="NCBI Taxonomy" id="74873"/>
    <lineage>
        <taxon>Eukaryota</taxon>
        <taxon>Metazoa</taxon>
        <taxon>Ecdysozoa</taxon>
        <taxon>Arthropoda</taxon>
        <taxon>Hexapoda</taxon>
        <taxon>Insecta</taxon>
        <taxon>Pterygota</taxon>
        <taxon>Neoptera</taxon>
        <taxon>Endopterygota</taxon>
        <taxon>Diptera</taxon>
        <taxon>Nematocera</taxon>
        <taxon>Culicoidea</taxon>
        <taxon>Culicidae</taxon>
        <taxon>Anophelinae</taxon>
        <taxon>Anopheles</taxon>
    </lineage>
</organism>
<evidence type="ECO:0000313" key="2">
    <source>
        <dbReference type="EnsemblMetazoa" id="ASIC003245-PA"/>
    </source>
</evidence>
<accession>A0A084VDY1</accession>
<gene>
    <name evidence="1" type="ORF">ZHAS_00003245</name>
</gene>
<dbReference type="EMBL" id="KE524735">
    <property type="protein sequence ID" value="KFB36175.1"/>
    <property type="molecule type" value="Genomic_DNA"/>
</dbReference>
<proteinExistence type="predicted"/>
<protein>
    <submittedName>
        <fullName evidence="1">AGAP003559-PA-like protein</fullName>
    </submittedName>
</protein>
<evidence type="ECO:0000313" key="3">
    <source>
        <dbReference type="Proteomes" id="UP000030765"/>
    </source>
</evidence>
<reference evidence="1 3" key="1">
    <citation type="journal article" date="2014" name="BMC Genomics">
        <title>Genome sequence of Anopheles sinensis provides insight into genetics basis of mosquito competence for malaria parasites.</title>
        <authorList>
            <person name="Zhou D."/>
            <person name="Zhang D."/>
            <person name="Ding G."/>
            <person name="Shi L."/>
            <person name="Hou Q."/>
            <person name="Ye Y."/>
            <person name="Xu Y."/>
            <person name="Zhou H."/>
            <person name="Xiong C."/>
            <person name="Li S."/>
            <person name="Yu J."/>
            <person name="Hong S."/>
            <person name="Yu X."/>
            <person name="Zou P."/>
            <person name="Chen C."/>
            <person name="Chang X."/>
            <person name="Wang W."/>
            <person name="Lv Y."/>
            <person name="Sun Y."/>
            <person name="Ma L."/>
            <person name="Shen B."/>
            <person name="Zhu C."/>
        </authorList>
    </citation>
    <scope>NUCLEOTIDE SEQUENCE [LARGE SCALE GENOMIC DNA]</scope>
</reference>
<dbReference type="EMBL" id="ATLV01011921">
    <property type="status" value="NOT_ANNOTATED_CDS"/>
    <property type="molecule type" value="Genomic_DNA"/>
</dbReference>
<name>A0A084VDY1_ANOSI</name>
<dbReference type="EnsemblMetazoa" id="ASIC003245-RA">
    <property type="protein sequence ID" value="ASIC003245-PA"/>
    <property type="gene ID" value="ASIC003245"/>
</dbReference>
<dbReference type="STRING" id="74873.A0A084VDY1"/>
<dbReference type="VEuPathDB" id="VectorBase:ASIS014184"/>